<feature type="chain" id="PRO_5042860425" description="LysM domain-containing protein" evidence="5">
    <location>
        <begin position="23"/>
        <end position="763"/>
    </location>
</feature>
<evidence type="ECO:0000313" key="7">
    <source>
        <dbReference type="EMBL" id="KAK7756343.1"/>
    </source>
</evidence>
<keyword evidence="5" id="KW-0732">Signal</keyword>
<evidence type="ECO:0000256" key="1">
    <source>
        <dbReference type="ARBA" id="ARBA00022669"/>
    </source>
</evidence>
<organism evidence="7 8">
    <name type="scientific">Diatrype stigma</name>
    <dbReference type="NCBI Taxonomy" id="117547"/>
    <lineage>
        <taxon>Eukaryota</taxon>
        <taxon>Fungi</taxon>
        <taxon>Dikarya</taxon>
        <taxon>Ascomycota</taxon>
        <taxon>Pezizomycotina</taxon>
        <taxon>Sordariomycetes</taxon>
        <taxon>Xylariomycetidae</taxon>
        <taxon>Xylariales</taxon>
        <taxon>Diatrypaceae</taxon>
        <taxon>Diatrype</taxon>
    </lineage>
</organism>
<comment type="similarity">
    <text evidence="3">Belongs to the secreted LysM effector family.</text>
</comment>
<dbReference type="GO" id="GO:0008061">
    <property type="term" value="F:chitin binding"/>
    <property type="evidence" value="ECO:0007669"/>
    <property type="project" value="UniProtKB-KW"/>
</dbReference>
<feature type="domain" description="LysM" evidence="6">
    <location>
        <begin position="689"/>
        <end position="739"/>
    </location>
</feature>
<keyword evidence="8" id="KW-1185">Reference proteome</keyword>
<dbReference type="InterPro" id="IPR052210">
    <property type="entry name" value="LysM1-like"/>
</dbReference>
<keyword evidence="1" id="KW-0147">Chitin-binding</keyword>
<feature type="compositionally biased region" description="Low complexity" evidence="4">
    <location>
        <begin position="576"/>
        <end position="589"/>
    </location>
</feature>
<evidence type="ECO:0000256" key="4">
    <source>
        <dbReference type="SAM" id="MobiDB-lite"/>
    </source>
</evidence>
<evidence type="ECO:0000259" key="6">
    <source>
        <dbReference type="PROSITE" id="PS51782"/>
    </source>
</evidence>
<dbReference type="PROSITE" id="PS51782">
    <property type="entry name" value="LYSM"/>
    <property type="match status" value="3"/>
</dbReference>
<feature type="domain" description="LysM" evidence="6">
    <location>
        <begin position="324"/>
        <end position="370"/>
    </location>
</feature>
<dbReference type="AlphaFoldDB" id="A0AAN9UXU1"/>
<dbReference type="CDD" id="cd00118">
    <property type="entry name" value="LysM"/>
    <property type="match status" value="3"/>
</dbReference>
<dbReference type="InterPro" id="IPR018392">
    <property type="entry name" value="LysM"/>
</dbReference>
<evidence type="ECO:0000256" key="2">
    <source>
        <dbReference type="ARBA" id="ARBA00023026"/>
    </source>
</evidence>
<dbReference type="SUPFAM" id="SSF54106">
    <property type="entry name" value="LysM domain"/>
    <property type="match status" value="1"/>
</dbReference>
<evidence type="ECO:0000256" key="5">
    <source>
        <dbReference type="SAM" id="SignalP"/>
    </source>
</evidence>
<dbReference type="SMART" id="SM00257">
    <property type="entry name" value="LysM"/>
    <property type="match status" value="4"/>
</dbReference>
<dbReference type="Gene3D" id="3.10.350.10">
    <property type="entry name" value="LysM domain"/>
    <property type="match status" value="5"/>
</dbReference>
<dbReference type="Proteomes" id="UP001320420">
    <property type="component" value="Unassembled WGS sequence"/>
</dbReference>
<protein>
    <recommendedName>
        <fullName evidence="6">LysM domain-containing protein</fullName>
    </recommendedName>
</protein>
<feature type="region of interest" description="Disordered" evidence="4">
    <location>
        <begin position="576"/>
        <end position="599"/>
    </location>
</feature>
<feature type="domain" description="LysM" evidence="6">
    <location>
        <begin position="604"/>
        <end position="651"/>
    </location>
</feature>
<dbReference type="InterPro" id="IPR036779">
    <property type="entry name" value="LysM_dom_sf"/>
</dbReference>
<name>A0AAN9UXU1_9PEZI</name>
<evidence type="ECO:0000313" key="8">
    <source>
        <dbReference type="Proteomes" id="UP001320420"/>
    </source>
</evidence>
<keyword evidence="2" id="KW-0843">Virulence</keyword>
<dbReference type="Pfam" id="PF01476">
    <property type="entry name" value="LysM"/>
    <property type="match status" value="2"/>
</dbReference>
<accession>A0AAN9UXU1</accession>
<evidence type="ECO:0000256" key="3">
    <source>
        <dbReference type="ARBA" id="ARBA00044955"/>
    </source>
</evidence>
<sequence length="763" mass="82378">MMPSLYLFSWLVVHYLLQVVDAIQLFTPESAPAGLSGPCLSALTADVACSRPVPRFRYGYFYSESTLNNSCTSECEKALGAYETAIASSCADDTWEGYDDEGGAPLVYIPSLLRYQYSLTCLKESGRWCNVVTGSAATVDDPGDSPIRFTDIVANGTRADPCDMCFVLSLRIQASVPFYDGPALLSQSAYQSKTSSCNVEGIPITTSSLPFSVLVLPAWCNDFPTTGTLCLQNKCRVTTVEGNTTCSAIAKAENTTEVLLKAWNPVLNAGCYNLEKMIGDQLCVSPPGDTYADPPEITLAPTTAITPAPVPTDIAQGTNERCGKFYQVQPDEYCNLLVVRFGISLVDFFFLNPSLYQNCTNLFAHESYCIQAVGDINTYSGRPGWRPTDITTIPFTPAVPEPPASTTTNIVNLPTQLPLAPGTRTDCYRYFDGVEFQSADAIAGTSWVNQCQRVADLYGVSYADLALWNADLANYTTPECAFDADLRYCGKQYVGEPVPEPAGPSYEFPVREGAIENCTEFADVPDGWDCTDVLEIYALTQAQFYAYNPAVGDQCQNLWPDMAYCIRAPGYTPPITTSAPPTTTTSQATPPGPTHTGQPANCNKWHVVVKGDSCGSVAAEYGISTAQFFQWNPAVSTDCVTNFWLGQAYCVGVSSTTGTPTVTGTTTTATAPGIPSPTQEGNAVESCNKYAQAVADDTCSTLADRNNVSLQQLYTWNKLLGSDGKGCATNLWATYWYCVGVRAESKARPTIQLRAKGGDEVML</sequence>
<dbReference type="PANTHER" id="PTHR34997">
    <property type="entry name" value="AM15"/>
    <property type="match status" value="1"/>
</dbReference>
<comment type="caution">
    <text evidence="7">The sequence shown here is derived from an EMBL/GenBank/DDBJ whole genome shotgun (WGS) entry which is preliminary data.</text>
</comment>
<gene>
    <name evidence="7" type="ORF">SLS62_001569</name>
</gene>
<dbReference type="EMBL" id="JAKJXP020000007">
    <property type="protein sequence ID" value="KAK7756343.1"/>
    <property type="molecule type" value="Genomic_DNA"/>
</dbReference>
<feature type="signal peptide" evidence="5">
    <location>
        <begin position="1"/>
        <end position="22"/>
    </location>
</feature>
<reference evidence="7 8" key="1">
    <citation type="submission" date="2024-02" db="EMBL/GenBank/DDBJ databases">
        <title>De novo assembly and annotation of 12 fungi associated with fruit tree decline syndrome in Ontario, Canada.</title>
        <authorList>
            <person name="Sulman M."/>
            <person name="Ellouze W."/>
            <person name="Ilyukhin E."/>
        </authorList>
    </citation>
    <scope>NUCLEOTIDE SEQUENCE [LARGE SCALE GENOMIC DNA]</scope>
    <source>
        <strain evidence="7 8">M11/M66-122</strain>
    </source>
</reference>
<dbReference type="PANTHER" id="PTHR34997:SF1">
    <property type="entry name" value="PEPTIDOGLYCAN-BINDING LYSIN DOMAIN"/>
    <property type="match status" value="1"/>
</dbReference>
<proteinExistence type="inferred from homology"/>